<sequence>MYFGDAFENPHRWHTVCWRENQGSLNVDRGELYRGDDLDEALAAAQQHHRATLRSLAWEQYMRDNDPPAGGATNYLINQCGQAQFAAIIARQTLGLP</sequence>
<organism evidence="1 3">
    <name type="scientific">Mycobacteroides immunogenum</name>
    <dbReference type="NCBI Taxonomy" id="83262"/>
    <lineage>
        <taxon>Bacteria</taxon>
        <taxon>Bacillati</taxon>
        <taxon>Actinomycetota</taxon>
        <taxon>Actinomycetes</taxon>
        <taxon>Mycobacteriales</taxon>
        <taxon>Mycobacteriaceae</taxon>
        <taxon>Mycobacteroides</taxon>
    </lineage>
</organism>
<evidence type="ECO:0000313" key="2">
    <source>
        <dbReference type="EMBL" id="KPG33997.1"/>
    </source>
</evidence>
<gene>
    <name evidence="1" type="ORF">AN908_23735</name>
    <name evidence="2" type="ORF">AN912_11595</name>
</gene>
<evidence type="ECO:0000313" key="3">
    <source>
        <dbReference type="Proteomes" id="UP000037843"/>
    </source>
</evidence>
<keyword evidence="4" id="KW-1185">Reference proteome</keyword>
<accession>A0A7V8LL13</accession>
<evidence type="ECO:0000313" key="1">
    <source>
        <dbReference type="EMBL" id="KPG04842.1"/>
    </source>
</evidence>
<proteinExistence type="predicted"/>
<evidence type="ECO:0000313" key="4">
    <source>
        <dbReference type="Proteomes" id="UP000037962"/>
    </source>
</evidence>
<dbReference type="AlphaFoldDB" id="A0A7V8LL13"/>
<protein>
    <submittedName>
        <fullName evidence="1">Uncharacterized protein</fullName>
    </submittedName>
</protein>
<name>A0A7V8LL13_9MYCO</name>
<dbReference type="Proteomes" id="UP000037843">
    <property type="component" value="Unassembled WGS sequence"/>
</dbReference>
<dbReference type="Proteomes" id="UP000037962">
    <property type="component" value="Unassembled WGS sequence"/>
</dbReference>
<comment type="caution">
    <text evidence="1">The sequence shown here is derived from an EMBL/GenBank/DDBJ whole genome shotgun (WGS) entry which is preliminary data.</text>
</comment>
<dbReference type="KEGG" id="miz:BAB75_19545"/>
<dbReference type="EMBL" id="LJFO01000016">
    <property type="protein sequence ID" value="KPG04842.1"/>
    <property type="molecule type" value="Genomic_DNA"/>
</dbReference>
<reference evidence="3 4" key="1">
    <citation type="submission" date="2015-09" db="EMBL/GenBank/DDBJ databases">
        <title>Genome Sequences of Mycobacterium immunogenum Isolates, Recuperated from a Chloraminated Drinking Water Distribution System Simulator Subjected to Episodes of Nitrification.</title>
        <authorList>
            <person name="Gomez-Alvarez V."/>
            <person name="Revetta R.P."/>
        </authorList>
    </citation>
    <scope>NUCLEOTIDE SEQUENCE [LARGE SCALE GENOMIC DNA]</scope>
    <source>
        <strain evidence="1 3">H008</strain>
        <strain evidence="2 4">H076</strain>
    </source>
</reference>
<dbReference type="EMBL" id="LJFS01000012">
    <property type="protein sequence ID" value="KPG33997.1"/>
    <property type="molecule type" value="Genomic_DNA"/>
</dbReference>